<reference evidence="1" key="2">
    <citation type="submission" date="2020-10" db="EMBL/GenBank/DDBJ databases">
        <authorList>
            <person name="Scholz U."/>
            <person name="Mascher M."/>
            <person name="Fiebig A."/>
        </authorList>
    </citation>
    <scope>NUCLEOTIDE SEQUENCE [LARGE SCALE GENOMIC DNA]</scope>
    <source>
        <strain evidence="1">cv. Morex</strain>
    </source>
</reference>
<accession>A0A8I6XMV9</accession>
<protein>
    <submittedName>
        <fullName evidence="1">Uncharacterized protein</fullName>
    </submittedName>
</protein>
<dbReference type="Gramene" id="HORVU.MOREX.r2.5HG0380670.1">
    <property type="protein sequence ID" value="HORVU.MOREX.r2.5HG0380670.1.CDS.1"/>
    <property type="gene ID" value="HORVU.MOREX.r2.5HG0380670"/>
</dbReference>
<evidence type="ECO:0000313" key="1">
    <source>
        <dbReference type="EnsemblPlants" id="HORVU.MOREX.r3.5HG0459890.1.CDS1"/>
    </source>
</evidence>
<reference evidence="2" key="1">
    <citation type="journal article" date="2012" name="Nature">
        <title>A physical, genetic and functional sequence assembly of the barley genome.</title>
        <authorList>
            <consortium name="The International Barley Genome Sequencing Consortium"/>
            <person name="Mayer K.F."/>
            <person name="Waugh R."/>
            <person name="Brown J.W."/>
            <person name="Schulman A."/>
            <person name="Langridge P."/>
            <person name="Platzer M."/>
            <person name="Fincher G.B."/>
            <person name="Muehlbauer G.J."/>
            <person name="Sato K."/>
            <person name="Close T.J."/>
            <person name="Wise R.P."/>
            <person name="Stein N."/>
        </authorList>
    </citation>
    <scope>NUCLEOTIDE SEQUENCE [LARGE SCALE GENOMIC DNA]</scope>
    <source>
        <strain evidence="2">cv. Morex</strain>
    </source>
</reference>
<proteinExistence type="predicted"/>
<reference evidence="1" key="3">
    <citation type="submission" date="2022-01" db="UniProtKB">
        <authorList>
            <consortium name="EnsemblPlants"/>
        </authorList>
    </citation>
    <scope>IDENTIFICATION</scope>
    <source>
        <strain evidence="1">subsp. vulgare</strain>
    </source>
</reference>
<sequence length="167" mass="19014">MAYERAGLECDAVGQLLNNLGRQLVEILLSDDRWQLDVTAWLRNPSGVFKLYDLKVREPTWRPNSVDEDLPFTPDAPTPPTDRRTLIHHLTIRVLDVVDKKVPFMKLRLDFEPDDDEDLTRRHDYSRSWYRGESMTLDAAADRALVVNISVDRTAPGSPVSGEVGRG</sequence>
<keyword evidence="2" id="KW-1185">Reference proteome</keyword>
<dbReference type="EnsemblPlants" id="HORVU.MOREX.r3.5HG0459890.1">
    <property type="protein sequence ID" value="HORVU.MOREX.r3.5HG0459890.1.CDS1"/>
    <property type="gene ID" value="HORVU.MOREX.r3.5HG0459890"/>
</dbReference>
<dbReference type="Gramene" id="HORVU.MOREX.r3.5HG0459890.1">
    <property type="protein sequence ID" value="HORVU.MOREX.r3.5HG0459890.1.CDS1"/>
    <property type="gene ID" value="HORVU.MOREX.r3.5HG0459890"/>
</dbReference>
<name>A0A8I6XMV9_HORVV</name>
<dbReference type="AlphaFoldDB" id="A0A8I6XMV9"/>
<evidence type="ECO:0000313" key="2">
    <source>
        <dbReference type="Proteomes" id="UP000011116"/>
    </source>
</evidence>
<dbReference type="Proteomes" id="UP000011116">
    <property type="component" value="Chromosome 5H"/>
</dbReference>
<organism evidence="1 2">
    <name type="scientific">Hordeum vulgare subsp. vulgare</name>
    <name type="common">Domesticated barley</name>
    <dbReference type="NCBI Taxonomy" id="112509"/>
    <lineage>
        <taxon>Eukaryota</taxon>
        <taxon>Viridiplantae</taxon>
        <taxon>Streptophyta</taxon>
        <taxon>Embryophyta</taxon>
        <taxon>Tracheophyta</taxon>
        <taxon>Spermatophyta</taxon>
        <taxon>Magnoliopsida</taxon>
        <taxon>Liliopsida</taxon>
        <taxon>Poales</taxon>
        <taxon>Poaceae</taxon>
        <taxon>BOP clade</taxon>
        <taxon>Pooideae</taxon>
        <taxon>Triticodae</taxon>
        <taxon>Triticeae</taxon>
        <taxon>Hordeinae</taxon>
        <taxon>Hordeum</taxon>
    </lineage>
</organism>